<comment type="caution">
    <text evidence="2">The sequence shown here is derived from an EMBL/GenBank/DDBJ whole genome shotgun (WGS) entry which is preliminary data.</text>
</comment>
<evidence type="ECO:0000256" key="1">
    <source>
        <dbReference type="SAM" id="MobiDB-lite"/>
    </source>
</evidence>
<sequence length="117" mass="13426">MRRSHEGELQRKRIPKDSHWTSYECRQQTAVFSSSRPSTTGIERPVKQALVLEHSMKEAEDKENQERTQGFRAGQKTLSAKVLEVERRQLSLLSHSEKTLKLGLKKCEAVRSCKTSS</sequence>
<accession>A0A9J6D7F0</accession>
<reference evidence="2" key="2">
    <citation type="submission" date="2021-09" db="EMBL/GenBank/DDBJ databases">
        <authorList>
            <person name="Jia N."/>
            <person name="Wang J."/>
            <person name="Shi W."/>
            <person name="Du L."/>
            <person name="Sun Y."/>
            <person name="Zhan W."/>
            <person name="Jiang J."/>
            <person name="Wang Q."/>
            <person name="Zhang B."/>
            <person name="Ji P."/>
            <person name="Sakyi L.B."/>
            <person name="Cui X."/>
            <person name="Yuan T."/>
            <person name="Jiang B."/>
            <person name="Yang W."/>
            <person name="Lam T.T.-Y."/>
            <person name="Chang Q."/>
            <person name="Ding S."/>
            <person name="Wang X."/>
            <person name="Zhu J."/>
            <person name="Ruan X."/>
            <person name="Zhao L."/>
            <person name="Wei J."/>
            <person name="Que T."/>
            <person name="Du C."/>
            <person name="Cheng J."/>
            <person name="Dai P."/>
            <person name="Han X."/>
            <person name="Huang E."/>
            <person name="Gao Y."/>
            <person name="Liu J."/>
            <person name="Shao H."/>
            <person name="Ye R."/>
            <person name="Li L."/>
            <person name="Wei W."/>
            <person name="Wang X."/>
            <person name="Wang C."/>
            <person name="Huo Q."/>
            <person name="Li W."/>
            <person name="Guo W."/>
            <person name="Chen H."/>
            <person name="Chen S."/>
            <person name="Zhou L."/>
            <person name="Zhou L."/>
            <person name="Ni X."/>
            <person name="Tian J."/>
            <person name="Zhou Y."/>
            <person name="Sheng Y."/>
            <person name="Liu T."/>
            <person name="Pan Y."/>
            <person name="Xia L."/>
            <person name="Li J."/>
            <person name="Zhao F."/>
            <person name="Cao W."/>
        </authorList>
    </citation>
    <scope>NUCLEOTIDE SEQUENCE</scope>
    <source>
        <strain evidence="2">Rmic-2018</strain>
        <tissue evidence="2">Larvae</tissue>
    </source>
</reference>
<evidence type="ECO:0000313" key="2">
    <source>
        <dbReference type="EMBL" id="KAH8009978.1"/>
    </source>
</evidence>
<dbReference type="AlphaFoldDB" id="A0A9J6D7F0"/>
<dbReference type="EMBL" id="JABSTU010000011">
    <property type="protein sequence ID" value="KAH8009978.1"/>
    <property type="molecule type" value="Genomic_DNA"/>
</dbReference>
<gene>
    <name evidence="2" type="ORF">HPB51_023403</name>
</gene>
<keyword evidence="3" id="KW-1185">Reference proteome</keyword>
<name>A0A9J6D7F0_RHIMP</name>
<dbReference type="Proteomes" id="UP000821866">
    <property type="component" value="Chromosome 9"/>
</dbReference>
<organism evidence="2 3">
    <name type="scientific">Rhipicephalus microplus</name>
    <name type="common">Cattle tick</name>
    <name type="synonym">Boophilus microplus</name>
    <dbReference type="NCBI Taxonomy" id="6941"/>
    <lineage>
        <taxon>Eukaryota</taxon>
        <taxon>Metazoa</taxon>
        <taxon>Ecdysozoa</taxon>
        <taxon>Arthropoda</taxon>
        <taxon>Chelicerata</taxon>
        <taxon>Arachnida</taxon>
        <taxon>Acari</taxon>
        <taxon>Parasitiformes</taxon>
        <taxon>Ixodida</taxon>
        <taxon>Ixodoidea</taxon>
        <taxon>Ixodidae</taxon>
        <taxon>Rhipicephalinae</taxon>
        <taxon>Rhipicephalus</taxon>
        <taxon>Boophilus</taxon>
    </lineage>
</organism>
<evidence type="ECO:0000313" key="3">
    <source>
        <dbReference type="Proteomes" id="UP000821866"/>
    </source>
</evidence>
<protein>
    <submittedName>
        <fullName evidence="2">Uncharacterized protein</fullName>
    </submittedName>
</protein>
<dbReference type="VEuPathDB" id="VectorBase:LOC119178056"/>
<feature type="compositionally biased region" description="Basic and acidic residues" evidence="1">
    <location>
        <begin position="1"/>
        <end position="19"/>
    </location>
</feature>
<feature type="region of interest" description="Disordered" evidence="1">
    <location>
        <begin position="1"/>
        <end position="20"/>
    </location>
</feature>
<proteinExistence type="predicted"/>
<reference evidence="2" key="1">
    <citation type="journal article" date="2020" name="Cell">
        <title>Large-Scale Comparative Analyses of Tick Genomes Elucidate Their Genetic Diversity and Vector Capacities.</title>
        <authorList>
            <consortium name="Tick Genome and Microbiome Consortium (TIGMIC)"/>
            <person name="Jia N."/>
            <person name="Wang J."/>
            <person name="Shi W."/>
            <person name="Du L."/>
            <person name="Sun Y."/>
            <person name="Zhan W."/>
            <person name="Jiang J.F."/>
            <person name="Wang Q."/>
            <person name="Zhang B."/>
            <person name="Ji P."/>
            <person name="Bell-Sakyi L."/>
            <person name="Cui X.M."/>
            <person name="Yuan T.T."/>
            <person name="Jiang B.G."/>
            <person name="Yang W.F."/>
            <person name="Lam T.T."/>
            <person name="Chang Q.C."/>
            <person name="Ding S.J."/>
            <person name="Wang X.J."/>
            <person name="Zhu J.G."/>
            <person name="Ruan X.D."/>
            <person name="Zhao L."/>
            <person name="Wei J.T."/>
            <person name="Ye R.Z."/>
            <person name="Que T.C."/>
            <person name="Du C.H."/>
            <person name="Zhou Y.H."/>
            <person name="Cheng J.X."/>
            <person name="Dai P.F."/>
            <person name="Guo W.B."/>
            <person name="Han X.H."/>
            <person name="Huang E.J."/>
            <person name="Li L.F."/>
            <person name="Wei W."/>
            <person name="Gao Y.C."/>
            <person name="Liu J.Z."/>
            <person name="Shao H.Z."/>
            <person name="Wang X."/>
            <person name="Wang C.C."/>
            <person name="Yang T.C."/>
            <person name="Huo Q.B."/>
            <person name="Li W."/>
            <person name="Chen H.Y."/>
            <person name="Chen S.E."/>
            <person name="Zhou L.G."/>
            <person name="Ni X.B."/>
            <person name="Tian J.H."/>
            <person name="Sheng Y."/>
            <person name="Liu T."/>
            <person name="Pan Y.S."/>
            <person name="Xia L.Y."/>
            <person name="Li J."/>
            <person name="Zhao F."/>
            <person name="Cao W.C."/>
        </authorList>
    </citation>
    <scope>NUCLEOTIDE SEQUENCE</scope>
    <source>
        <strain evidence="2">Rmic-2018</strain>
    </source>
</reference>